<dbReference type="SUPFAM" id="SSF52540">
    <property type="entry name" value="P-loop containing nucleoside triphosphate hydrolases"/>
    <property type="match status" value="1"/>
</dbReference>
<dbReference type="GO" id="GO:0005524">
    <property type="term" value="F:ATP binding"/>
    <property type="evidence" value="ECO:0007669"/>
    <property type="project" value="UniProtKB-KW"/>
</dbReference>
<proteinExistence type="predicted"/>
<dbReference type="Pfam" id="PF25601">
    <property type="entry name" value="AAA_lid_14"/>
    <property type="match status" value="1"/>
</dbReference>
<dbReference type="AlphaFoldDB" id="A0A382Q8Y1"/>
<dbReference type="Gene3D" id="1.10.8.60">
    <property type="match status" value="1"/>
</dbReference>
<dbReference type="Gene3D" id="3.40.50.300">
    <property type="entry name" value="P-loop containing nucleotide triphosphate hydrolases"/>
    <property type="match status" value="1"/>
</dbReference>
<feature type="non-terminal residue" evidence="6">
    <location>
        <position position="1"/>
    </location>
</feature>
<dbReference type="PRINTS" id="PR01590">
    <property type="entry name" value="HTHFIS"/>
</dbReference>
<evidence type="ECO:0000259" key="5">
    <source>
        <dbReference type="PROSITE" id="PS50045"/>
    </source>
</evidence>
<dbReference type="InterPro" id="IPR058031">
    <property type="entry name" value="AAA_lid_NorR"/>
</dbReference>
<dbReference type="InterPro" id="IPR002078">
    <property type="entry name" value="Sigma_54_int"/>
</dbReference>
<dbReference type="Gene3D" id="1.10.10.60">
    <property type="entry name" value="Homeodomain-like"/>
    <property type="match status" value="1"/>
</dbReference>
<dbReference type="PROSITE" id="PS50045">
    <property type="entry name" value="SIGMA54_INTERACT_4"/>
    <property type="match status" value="1"/>
</dbReference>
<dbReference type="InterPro" id="IPR009057">
    <property type="entry name" value="Homeodomain-like_sf"/>
</dbReference>
<evidence type="ECO:0000256" key="2">
    <source>
        <dbReference type="ARBA" id="ARBA00022840"/>
    </source>
</evidence>
<protein>
    <recommendedName>
        <fullName evidence="5">Sigma-54 factor interaction domain-containing protein</fullName>
    </recommendedName>
</protein>
<accession>A0A382Q8Y1</accession>
<dbReference type="GO" id="GO:0006355">
    <property type="term" value="P:regulation of DNA-templated transcription"/>
    <property type="evidence" value="ECO:0007669"/>
    <property type="project" value="InterPro"/>
</dbReference>
<dbReference type="InterPro" id="IPR002197">
    <property type="entry name" value="HTH_Fis"/>
</dbReference>
<dbReference type="SUPFAM" id="SSF46689">
    <property type="entry name" value="Homeodomain-like"/>
    <property type="match status" value="1"/>
</dbReference>
<keyword evidence="3" id="KW-0805">Transcription regulation</keyword>
<dbReference type="EMBL" id="UINC01112828">
    <property type="protein sequence ID" value="SVC82033.1"/>
    <property type="molecule type" value="Genomic_DNA"/>
</dbReference>
<gene>
    <name evidence="6" type="ORF">METZ01_LOCUS334887</name>
</gene>
<evidence type="ECO:0000256" key="4">
    <source>
        <dbReference type="ARBA" id="ARBA00023163"/>
    </source>
</evidence>
<sequence>GGDRTIPVDCRLIAATNRNLHRAVAEGSFRQDLLYRLDVISIDLPPVRERTGDLPLFIERFIRIHSERNHKVVEGIQPEALSLLTGYDWPGNVREVENVVEHAVALARGRLIGIADLPESLRRSALGKEPPGMVGLVEARRGYEKAQQQLYLEALKEGGGDVPRAAHLLGISRATLYRRLRKYGLTDEVPRVRFETRN</sequence>
<evidence type="ECO:0000313" key="6">
    <source>
        <dbReference type="EMBL" id="SVC82033.1"/>
    </source>
</evidence>
<keyword evidence="1" id="KW-0547">Nucleotide-binding</keyword>
<organism evidence="6">
    <name type="scientific">marine metagenome</name>
    <dbReference type="NCBI Taxonomy" id="408172"/>
    <lineage>
        <taxon>unclassified sequences</taxon>
        <taxon>metagenomes</taxon>
        <taxon>ecological metagenomes</taxon>
    </lineage>
</organism>
<keyword evidence="2" id="KW-0067">ATP-binding</keyword>
<keyword evidence="4" id="KW-0804">Transcription</keyword>
<dbReference type="Pfam" id="PF02954">
    <property type="entry name" value="HTH_8"/>
    <property type="match status" value="1"/>
</dbReference>
<name>A0A382Q8Y1_9ZZZZ</name>
<feature type="domain" description="Sigma-54 factor interaction" evidence="5">
    <location>
        <begin position="1"/>
        <end position="105"/>
    </location>
</feature>
<evidence type="ECO:0000256" key="1">
    <source>
        <dbReference type="ARBA" id="ARBA00022741"/>
    </source>
</evidence>
<dbReference type="InterPro" id="IPR027417">
    <property type="entry name" value="P-loop_NTPase"/>
</dbReference>
<dbReference type="GO" id="GO:0043565">
    <property type="term" value="F:sequence-specific DNA binding"/>
    <property type="evidence" value="ECO:0007669"/>
    <property type="project" value="InterPro"/>
</dbReference>
<dbReference type="Pfam" id="PF00158">
    <property type="entry name" value="Sigma54_activat"/>
    <property type="match status" value="1"/>
</dbReference>
<reference evidence="6" key="1">
    <citation type="submission" date="2018-05" db="EMBL/GenBank/DDBJ databases">
        <authorList>
            <person name="Lanie J.A."/>
            <person name="Ng W.-L."/>
            <person name="Kazmierczak K.M."/>
            <person name="Andrzejewski T.M."/>
            <person name="Davidsen T.M."/>
            <person name="Wayne K.J."/>
            <person name="Tettelin H."/>
            <person name="Glass J.I."/>
            <person name="Rusch D."/>
            <person name="Podicherti R."/>
            <person name="Tsui H.-C.T."/>
            <person name="Winkler M.E."/>
        </authorList>
    </citation>
    <scope>NUCLEOTIDE SEQUENCE</scope>
</reference>
<evidence type="ECO:0000256" key="3">
    <source>
        <dbReference type="ARBA" id="ARBA00023015"/>
    </source>
</evidence>
<dbReference type="PANTHER" id="PTHR32071">
    <property type="entry name" value="TRANSCRIPTIONAL REGULATORY PROTEIN"/>
    <property type="match status" value="1"/>
</dbReference>